<keyword evidence="2 3" id="KW-1133">Transmembrane helix</keyword>
<keyword evidence="1 3" id="KW-0812">Transmembrane</keyword>
<dbReference type="AlphaFoldDB" id="A0A168L4W7"/>
<reference evidence="4 5" key="1">
    <citation type="submission" date="2016-03" db="EMBL/GenBank/DDBJ databases">
        <title>Draft genome sequence of Paenibacillus glacialis DSM 22343.</title>
        <authorList>
            <person name="Shin S.-K."/>
            <person name="Yi H."/>
        </authorList>
    </citation>
    <scope>NUCLEOTIDE SEQUENCE [LARGE SCALE GENOMIC DNA]</scope>
    <source>
        <strain evidence="4 5">DSM 22343</strain>
    </source>
</reference>
<dbReference type="PANTHER" id="PTHR37815">
    <property type="entry name" value="UPF0397 PROTEIN BC_2624-RELATED"/>
    <property type="match status" value="1"/>
</dbReference>
<evidence type="ECO:0000256" key="1">
    <source>
        <dbReference type="ARBA" id="ARBA00022692"/>
    </source>
</evidence>
<evidence type="ECO:0000256" key="2">
    <source>
        <dbReference type="ARBA" id="ARBA00022989"/>
    </source>
</evidence>
<feature type="transmembrane region" description="Helical" evidence="3">
    <location>
        <begin position="12"/>
        <end position="31"/>
    </location>
</feature>
<sequence>MKKSLFQLNTKTVVTIGICAALYGATGFIGVPIGPDTSLRPAIALLAIFGALFGPVVGFTAGFIGHVLTDLLTSGMVWWGWALGSALTGAFMGIIYLYKGFDPLAGLVKSKHIGFFAVYGIVGIILSLLFSWWFDITFMGEPSDKLVIQVSLASLSNIAVFVVLGIPAVLGYAKRNRKASNLSVNE</sequence>
<dbReference type="NCBIfam" id="NF010182">
    <property type="entry name" value="PRK13661.1"/>
    <property type="match status" value="1"/>
</dbReference>
<dbReference type="OrthoDB" id="4550662at2"/>
<feature type="transmembrane region" description="Helical" evidence="3">
    <location>
        <begin position="113"/>
        <end position="134"/>
    </location>
</feature>
<comment type="caution">
    <text evidence="4">The sequence shown here is derived from an EMBL/GenBank/DDBJ whole genome shotgun (WGS) entry which is preliminary data.</text>
</comment>
<keyword evidence="3" id="KW-0472">Membrane</keyword>
<organism evidence="4 5">
    <name type="scientific">Paenibacillus glacialis</name>
    <dbReference type="NCBI Taxonomy" id="494026"/>
    <lineage>
        <taxon>Bacteria</taxon>
        <taxon>Bacillati</taxon>
        <taxon>Bacillota</taxon>
        <taxon>Bacilli</taxon>
        <taxon>Bacillales</taxon>
        <taxon>Paenibacillaceae</taxon>
        <taxon>Paenibacillus</taxon>
    </lineage>
</organism>
<dbReference type="EMBL" id="LVJH01000017">
    <property type="protein sequence ID" value="OAB42881.1"/>
    <property type="molecule type" value="Genomic_DNA"/>
</dbReference>
<feature type="transmembrane region" description="Helical" evidence="3">
    <location>
        <begin position="43"/>
        <end position="64"/>
    </location>
</feature>
<evidence type="ECO:0000256" key="3">
    <source>
        <dbReference type="SAM" id="Phobius"/>
    </source>
</evidence>
<dbReference type="Proteomes" id="UP000076967">
    <property type="component" value="Unassembled WGS sequence"/>
</dbReference>
<name>A0A168L4W7_9BACL</name>
<dbReference type="PANTHER" id="PTHR37815:SF3">
    <property type="entry name" value="UPF0397 PROTEIN SPR0429"/>
    <property type="match status" value="1"/>
</dbReference>
<evidence type="ECO:0008006" key="6">
    <source>
        <dbReference type="Google" id="ProtNLM"/>
    </source>
</evidence>
<dbReference type="InterPro" id="IPR009825">
    <property type="entry name" value="ECF_substrate-spec-like"/>
</dbReference>
<feature type="transmembrane region" description="Helical" evidence="3">
    <location>
        <begin position="146"/>
        <end position="173"/>
    </location>
</feature>
<gene>
    <name evidence="4" type="ORF">PGLA_10495</name>
</gene>
<dbReference type="Gene3D" id="1.10.1760.20">
    <property type="match status" value="1"/>
</dbReference>
<evidence type="ECO:0000313" key="4">
    <source>
        <dbReference type="EMBL" id="OAB42881.1"/>
    </source>
</evidence>
<keyword evidence="5" id="KW-1185">Reference proteome</keyword>
<evidence type="ECO:0000313" key="5">
    <source>
        <dbReference type="Proteomes" id="UP000076967"/>
    </source>
</evidence>
<protein>
    <recommendedName>
        <fullName evidence="6">ECF transporter S component</fullName>
    </recommendedName>
</protein>
<dbReference type="Pfam" id="PF07155">
    <property type="entry name" value="ECF-ribofla_trS"/>
    <property type="match status" value="1"/>
</dbReference>
<proteinExistence type="predicted"/>
<feature type="transmembrane region" description="Helical" evidence="3">
    <location>
        <begin position="76"/>
        <end position="101"/>
    </location>
</feature>
<accession>A0A168L4W7</accession>
<dbReference type="RefSeq" id="WP_068532297.1">
    <property type="nucleotide sequence ID" value="NZ_LVJH01000017.1"/>
</dbReference>
<dbReference type="GO" id="GO:0016020">
    <property type="term" value="C:membrane"/>
    <property type="evidence" value="ECO:0007669"/>
    <property type="project" value="InterPro"/>
</dbReference>
<dbReference type="STRING" id="494026.PGLA_10495"/>